<gene>
    <name evidence="5" type="ORF">SSX86_027288</name>
</gene>
<evidence type="ECO:0000256" key="2">
    <source>
        <dbReference type="ARBA" id="ARBA00022837"/>
    </source>
</evidence>
<dbReference type="AlphaFoldDB" id="A0AAP0CN06"/>
<keyword evidence="6" id="KW-1185">Reference proteome</keyword>
<dbReference type="GO" id="GO:0046872">
    <property type="term" value="F:metal ion binding"/>
    <property type="evidence" value="ECO:0007669"/>
    <property type="project" value="UniProtKB-KW"/>
</dbReference>
<comment type="caution">
    <text evidence="5">The sequence shown here is derived from an EMBL/GenBank/DDBJ whole genome shotgun (WGS) entry which is preliminary data.</text>
</comment>
<accession>A0AAP0CN06</accession>
<evidence type="ECO:0000256" key="1">
    <source>
        <dbReference type="ARBA" id="ARBA00022723"/>
    </source>
</evidence>
<feature type="region of interest" description="Disordered" evidence="3">
    <location>
        <begin position="132"/>
        <end position="151"/>
    </location>
</feature>
<dbReference type="InterPro" id="IPR035892">
    <property type="entry name" value="C2_domain_sf"/>
</dbReference>
<keyword evidence="2" id="KW-0106">Calcium</keyword>
<dbReference type="PANTHER" id="PTHR46502">
    <property type="entry name" value="C2 DOMAIN-CONTAINING"/>
    <property type="match status" value="1"/>
</dbReference>
<keyword evidence="1" id="KW-0479">Metal-binding</keyword>
<dbReference type="Gene3D" id="2.60.40.150">
    <property type="entry name" value="C2 domain"/>
    <property type="match status" value="1"/>
</dbReference>
<evidence type="ECO:0000256" key="3">
    <source>
        <dbReference type="SAM" id="MobiDB-lite"/>
    </source>
</evidence>
<evidence type="ECO:0000313" key="6">
    <source>
        <dbReference type="Proteomes" id="UP001408789"/>
    </source>
</evidence>
<sequence>MPEEGTLEVLLVSAKGLQDTDLLCNMDPYVILAYRSQEKKSTIASGKGTTPEWNETFLFNVSSKDSTDLKIKIMDSDGGVGVDDFVGHGSIPLDTLFQDGEIPAKSYHVMKDDAYCGEIRIGLSFTSQVQKSRGFDSTDGNIGGWKQSGRD</sequence>
<proteinExistence type="predicted"/>
<dbReference type="PROSITE" id="PS50004">
    <property type="entry name" value="C2"/>
    <property type="match status" value="1"/>
</dbReference>
<evidence type="ECO:0000313" key="5">
    <source>
        <dbReference type="EMBL" id="KAK9056199.1"/>
    </source>
</evidence>
<dbReference type="Pfam" id="PF00168">
    <property type="entry name" value="C2"/>
    <property type="match status" value="1"/>
</dbReference>
<reference evidence="5 6" key="1">
    <citation type="submission" date="2024-04" db="EMBL/GenBank/DDBJ databases">
        <title>The reference genome of an endangered Asteraceae, Deinandra increscens subsp. villosa, native to the Central Coast of California.</title>
        <authorList>
            <person name="Guilliams M."/>
            <person name="Hasenstab-Lehman K."/>
            <person name="Meyer R."/>
            <person name="Mcevoy S."/>
        </authorList>
    </citation>
    <scope>NUCLEOTIDE SEQUENCE [LARGE SCALE GENOMIC DNA]</scope>
    <source>
        <tissue evidence="5">Leaf</tissue>
    </source>
</reference>
<dbReference type="SUPFAM" id="SSF49562">
    <property type="entry name" value="C2 domain (Calcium/lipid-binding domain, CaLB)"/>
    <property type="match status" value="1"/>
</dbReference>
<feature type="domain" description="C2" evidence="4">
    <location>
        <begin position="1"/>
        <end position="106"/>
    </location>
</feature>
<evidence type="ECO:0000259" key="4">
    <source>
        <dbReference type="PROSITE" id="PS50004"/>
    </source>
</evidence>
<dbReference type="SMART" id="SM00239">
    <property type="entry name" value="C2"/>
    <property type="match status" value="1"/>
</dbReference>
<dbReference type="PANTHER" id="PTHR46502:SF16">
    <property type="entry name" value="C2 DOMAIN-CONTAINING PROTEIN"/>
    <property type="match status" value="1"/>
</dbReference>
<dbReference type="EMBL" id="JBCNJP010000025">
    <property type="protein sequence ID" value="KAK9056199.1"/>
    <property type="molecule type" value="Genomic_DNA"/>
</dbReference>
<dbReference type="InterPro" id="IPR000008">
    <property type="entry name" value="C2_dom"/>
</dbReference>
<organism evidence="5 6">
    <name type="scientific">Deinandra increscens subsp. villosa</name>
    <dbReference type="NCBI Taxonomy" id="3103831"/>
    <lineage>
        <taxon>Eukaryota</taxon>
        <taxon>Viridiplantae</taxon>
        <taxon>Streptophyta</taxon>
        <taxon>Embryophyta</taxon>
        <taxon>Tracheophyta</taxon>
        <taxon>Spermatophyta</taxon>
        <taxon>Magnoliopsida</taxon>
        <taxon>eudicotyledons</taxon>
        <taxon>Gunneridae</taxon>
        <taxon>Pentapetalae</taxon>
        <taxon>asterids</taxon>
        <taxon>campanulids</taxon>
        <taxon>Asterales</taxon>
        <taxon>Asteraceae</taxon>
        <taxon>Asteroideae</taxon>
        <taxon>Heliantheae alliance</taxon>
        <taxon>Madieae</taxon>
        <taxon>Madiinae</taxon>
        <taxon>Deinandra</taxon>
    </lineage>
</organism>
<dbReference type="Proteomes" id="UP001408789">
    <property type="component" value="Unassembled WGS sequence"/>
</dbReference>
<name>A0AAP0CN06_9ASTR</name>
<protein>
    <recommendedName>
        <fullName evidence="4">C2 domain-containing protein</fullName>
    </recommendedName>
</protein>